<keyword evidence="2" id="KW-1185">Reference proteome</keyword>
<accession>A0ABT1QSG2</accession>
<protein>
    <submittedName>
        <fullName evidence="1">Histidine phosphatase family protein</fullName>
    </submittedName>
</protein>
<organism evidence="1 2">
    <name type="scientific">Tahibacter harae</name>
    <dbReference type="NCBI Taxonomy" id="2963937"/>
    <lineage>
        <taxon>Bacteria</taxon>
        <taxon>Pseudomonadati</taxon>
        <taxon>Pseudomonadota</taxon>
        <taxon>Gammaproteobacteria</taxon>
        <taxon>Lysobacterales</taxon>
        <taxon>Rhodanobacteraceae</taxon>
        <taxon>Tahibacter</taxon>
    </lineage>
</organism>
<sequence>MNAAASTRLLLIRHAQASFGTDDYDRLSERGLRQAELLANWLAAQPEQFSHVVSGAQKRHAQTLQALQAAAHALQKPLPTAEIDADWNEFDHESLLRGYVAWAPQDPDLPSLQTGHEPDRVQALLGRAFAAWDQGVLDHAMPETLAAFRARVRRAHERAQARAGSGTALVVSSGGVIARCAQALLDLDEATTIRHNLSLANSGIVEFVHDGGAWNLARWSHLPHLEEEPHRSLRSWY</sequence>
<dbReference type="InterPro" id="IPR050275">
    <property type="entry name" value="PGM_Phosphatase"/>
</dbReference>
<name>A0ABT1QSG2_9GAMM</name>
<dbReference type="Proteomes" id="UP001165498">
    <property type="component" value="Unassembled WGS sequence"/>
</dbReference>
<dbReference type="SMART" id="SM00855">
    <property type="entry name" value="PGAM"/>
    <property type="match status" value="1"/>
</dbReference>
<dbReference type="InterPro" id="IPR029033">
    <property type="entry name" value="His_PPase_superfam"/>
</dbReference>
<dbReference type="Pfam" id="PF00300">
    <property type="entry name" value="His_Phos_1"/>
    <property type="match status" value="2"/>
</dbReference>
<dbReference type="PANTHER" id="PTHR48100:SF1">
    <property type="entry name" value="HISTIDINE PHOSPHATASE FAMILY PROTEIN-RELATED"/>
    <property type="match status" value="1"/>
</dbReference>
<dbReference type="PANTHER" id="PTHR48100">
    <property type="entry name" value="BROAD-SPECIFICITY PHOSPHATASE YOR283W-RELATED"/>
    <property type="match status" value="1"/>
</dbReference>
<dbReference type="Gene3D" id="3.40.50.1240">
    <property type="entry name" value="Phosphoglycerate mutase-like"/>
    <property type="match status" value="1"/>
</dbReference>
<dbReference type="InterPro" id="IPR013078">
    <property type="entry name" value="His_Pase_superF_clade-1"/>
</dbReference>
<dbReference type="CDD" id="cd07067">
    <property type="entry name" value="HP_PGM_like"/>
    <property type="match status" value="1"/>
</dbReference>
<gene>
    <name evidence="1" type="ORF">NM961_10925</name>
</gene>
<dbReference type="RefSeq" id="WP_255914326.1">
    <property type="nucleotide sequence ID" value="NZ_JANFQO010000008.1"/>
</dbReference>
<dbReference type="SUPFAM" id="SSF53254">
    <property type="entry name" value="Phosphoglycerate mutase-like"/>
    <property type="match status" value="1"/>
</dbReference>
<reference evidence="1" key="1">
    <citation type="submission" date="2022-07" db="EMBL/GenBank/DDBJ databases">
        <title>Tahibacter sp., a new gammaproteobacterium isolated from the silt sample collected at pig farm.</title>
        <authorList>
            <person name="Chen H."/>
        </authorList>
    </citation>
    <scope>NUCLEOTIDE SEQUENCE</scope>
    <source>
        <strain evidence="1">P2K</strain>
    </source>
</reference>
<comment type="caution">
    <text evidence="1">The sequence shown here is derived from an EMBL/GenBank/DDBJ whole genome shotgun (WGS) entry which is preliminary data.</text>
</comment>
<dbReference type="EMBL" id="JANFQO010000008">
    <property type="protein sequence ID" value="MCQ4165223.1"/>
    <property type="molecule type" value="Genomic_DNA"/>
</dbReference>
<proteinExistence type="predicted"/>
<evidence type="ECO:0000313" key="2">
    <source>
        <dbReference type="Proteomes" id="UP001165498"/>
    </source>
</evidence>
<evidence type="ECO:0000313" key="1">
    <source>
        <dbReference type="EMBL" id="MCQ4165223.1"/>
    </source>
</evidence>